<gene>
    <name evidence="1" type="ORF">IFK94_14070</name>
</gene>
<sequence>MIREKGKDRTPFAEGQEVWDRSSSMEGVVIDHASQFTHPQAAPIFVYMIRWEDGQVASVSEAAFRQGGDLSVKKGSD</sequence>
<organism evidence="1 2">
    <name type="scientific">Candidatus Polarisedimenticola svalbardensis</name>
    <dbReference type="NCBI Taxonomy" id="2886004"/>
    <lineage>
        <taxon>Bacteria</taxon>
        <taxon>Pseudomonadati</taxon>
        <taxon>Acidobacteriota</taxon>
        <taxon>Candidatus Polarisedimenticolia</taxon>
        <taxon>Candidatus Polarisedimenticolales</taxon>
        <taxon>Candidatus Polarisedimenticolaceae</taxon>
        <taxon>Candidatus Polarisedimenticola</taxon>
    </lineage>
</organism>
<proteinExistence type="predicted"/>
<protein>
    <submittedName>
        <fullName evidence="1">Uncharacterized protein</fullName>
    </submittedName>
</protein>
<evidence type="ECO:0000313" key="1">
    <source>
        <dbReference type="EMBL" id="MBD3869243.1"/>
    </source>
</evidence>
<accession>A0A8J6XX48</accession>
<dbReference type="Proteomes" id="UP000648239">
    <property type="component" value="Unassembled WGS sequence"/>
</dbReference>
<reference evidence="1 2" key="1">
    <citation type="submission" date="2020-08" db="EMBL/GenBank/DDBJ databases">
        <title>Acidobacteriota in marine sediments use diverse sulfur dissimilation pathways.</title>
        <authorList>
            <person name="Wasmund K."/>
        </authorList>
    </citation>
    <scope>NUCLEOTIDE SEQUENCE [LARGE SCALE GENOMIC DNA]</scope>
    <source>
        <strain evidence="1">MAG AM4</strain>
    </source>
</reference>
<name>A0A8J6XX48_9BACT</name>
<dbReference type="EMBL" id="JACXWD010000069">
    <property type="protein sequence ID" value="MBD3869243.1"/>
    <property type="molecule type" value="Genomic_DNA"/>
</dbReference>
<evidence type="ECO:0000313" key="2">
    <source>
        <dbReference type="Proteomes" id="UP000648239"/>
    </source>
</evidence>
<comment type="caution">
    <text evidence="1">The sequence shown here is derived from an EMBL/GenBank/DDBJ whole genome shotgun (WGS) entry which is preliminary data.</text>
</comment>
<dbReference type="AlphaFoldDB" id="A0A8J6XX48"/>